<accession>A0ABT3GKM1</accession>
<name>A0ABT3GKM1_9BACT</name>
<evidence type="ECO:0000313" key="3">
    <source>
        <dbReference type="EMBL" id="MCW1924035.1"/>
    </source>
</evidence>
<dbReference type="InterPro" id="IPR011008">
    <property type="entry name" value="Dimeric_a/b-barrel"/>
</dbReference>
<comment type="caution">
    <text evidence="3">The sequence shown here is derived from an EMBL/GenBank/DDBJ whole genome shotgun (WGS) entry which is preliminary data.</text>
</comment>
<dbReference type="Proteomes" id="UP001320876">
    <property type="component" value="Unassembled WGS sequence"/>
</dbReference>
<organism evidence="3 4">
    <name type="scientific">Luteolibacter arcticus</name>
    <dbReference type="NCBI Taxonomy" id="1581411"/>
    <lineage>
        <taxon>Bacteria</taxon>
        <taxon>Pseudomonadati</taxon>
        <taxon>Verrucomicrobiota</taxon>
        <taxon>Verrucomicrobiia</taxon>
        <taxon>Verrucomicrobiales</taxon>
        <taxon>Verrucomicrobiaceae</taxon>
        <taxon>Luteolibacter</taxon>
    </lineage>
</organism>
<gene>
    <name evidence="3" type="ORF">OKA05_15815</name>
</gene>
<dbReference type="EMBL" id="JAPDDT010000006">
    <property type="protein sequence ID" value="MCW1924035.1"/>
    <property type="molecule type" value="Genomic_DNA"/>
</dbReference>
<protein>
    <submittedName>
        <fullName evidence="3">YciI family protein</fullName>
    </submittedName>
</protein>
<feature type="domain" description="YCII-related" evidence="2">
    <location>
        <begin position="31"/>
        <end position="122"/>
    </location>
</feature>
<proteinExistence type="inferred from homology"/>
<keyword evidence="4" id="KW-1185">Reference proteome</keyword>
<dbReference type="RefSeq" id="WP_264488140.1">
    <property type="nucleotide sequence ID" value="NZ_JAPDDT010000006.1"/>
</dbReference>
<evidence type="ECO:0000256" key="1">
    <source>
        <dbReference type="ARBA" id="ARBA00007689"/>
    </source>
</evidence>
<evidence type="ECO:0000259" key="2">
    <source>
        <dbReference type="Pfam" id="PF03795"/>
    </source>
</evidence>
<dbReference type="PANTHER" id="PTHR35174:SF4">
    <property type="entry name" value="BLL7163 PROTEIN"/>
    <property type="match status" value="1"/>
</dbReference>
<dbReference type="Gene3D" id="3.30.70.1060">
    <property type="entry name" value="Dimeric alpha+beta barrel"/>
    <property type="match status" value="1"/>
</dbReference>
<dbReference type="PANTHER" id="PTHR35174">
    <property type="entry name" value="BLL7171 PROTEIN-RELATED"/>
    <property type="match status" value="1"/>
</dbReference>
<dbReference type="Pfam" id="PF03795">
    <property type="entry name" value="YCII"/>
    <property type="match status" value="1"/>
</dbReference>
<evidence type="ECO:0000313" key="4">
    <source>
        <dbReference type="Proteomes" id="UP001320876"/>
    </source>
</evidence>
<reference evidence="3 4" key="1">
    <citation type="submission" date="2022-10" db="EMBL/GenBank/DDBJ databases">
        <title>Luteolibacter arcticus strain CCTCC AB 2014275, whole genome shotgun sequencing project.</title>
        <authorList>
            <person name="Zhao G."/>
            <person name="Shen L."/>
        </authorList>
    </citation>
    <scope>NUCLEOTIDE SEQUENCE [LARGE SCALE GENOMIC DNA]</scope>
    <source>
        <strain evidence="3 4">CCTCC AB 2014275</strain>
    </source>
</reference>
<sequence length="147" mass="16367">MRFLMMMIPHVYQPSTPDSERAGDDFAPPLEDMSPMIKFNEELGKAGALIALDGLHPLSKGARVAFSKGQPVVTDGPFIEAKEVLGGYWILQLNSKEEAVEWARRCPAKEGDVIEIREIFDFAEFGEDVQEAIQSARTRVAEKQQGE</sequence>
<comment type="similarity">
    <text evidence="1">Belongs to the YciI family.</text>
</comment>
<dbReference type="InterPro" id="IPR005545">
    <property type="entry name" value="YCII"/>
</dbReference>
<dbReference type="SUPFAM" id="SSF54909">
    <property type="entry name" value="Dimeric alpha+beta barrel"/>
    <property type="match status" value="1"/>
</dbReference>